<accession>A0A0B0NX47</accession>
<evidence type="ECO:0000313" key="2">
    <source>
        <dbReference type="Proteomes" id="UP000032142"/>
    </source>
</evidence>
<proteinExistence type="predicted"/>
<gene>
    <name evidence="1" type="ORF">F383_23286</name>
</gene>
<organism evidence="1 2">
    <name type="scientific">Gossypium arboreum</name>
    <name type="common">Tree cotton</name>
    <name type="synonym">Gossypium nanking</name>
    <dbReference type="NCBI Taxonomy" id="29729"/>
    <lineage>
        <taxon>Eukaryota</taxon>
        <taxon>Viridiplantae</taxon>
        <taxon>Streptophyta</taxon>
        <taxon>Embryophyta</taxon>
        <taxon>Tracheophyta</taxon>
        <taxon>Spermatophyta</taxon>
        <taxon>Magnoliopsida</taxon>
        <taxon>eudicotyledons</taxon>
        <taxon>Gunneridae</taxon>
        <taxon>Pentapetalae</taxon>
        <taxon>rosids</taxon>
        <taxon>malvids</taxon>
        <taxon>Malvales</taxon>
        <taxon>Malvaceae</taxon>
        <taxon>Malvoideae</taxon>
        <taxon>Gossypium</taxon>
    </lineage>
</organism>
<evidence type="ECO:0000313" key="1">
    <source>
        <dbReference type="EMBL" id="KHG15666.1"/>
    </source>
</evidence>
<name>A0A0B0NX47_GOSAR</name>
<dbReference type="Proteomes" id="UP000032142">
    <property type="component" value="Unassembled WGS sequence"/>
</dbReference>
<protein>
    <submittedName>
        <fullName evidence="1">Uncharacterized protein</fullName>
    </submittedName>
</protein>
<sequence length="49" mass="5678">MTDECPFSKRKNRQESERILNGKEERKCECLKCLSNDQPKGVFIAEEGC</sequence>
<reference evidence="2" key="1">
    <citation type="submission" date="2014-09" db="EMBL/GenBank/DDBJ databases">
        <authorList>
            <person name="Mudge J."/>
            <person name="Ramaraj T."/>
            <person name="Lindquist I.E."/>
            <person name="Bharti A.K."/>
            <person name="Sundararajan A."/>
            <person name="Cameron C.T."/>
            <person name="Woodward J.E."/>
            <person name="May G.D."/>
            <person name="Brubaker C."/>
            <person name="Broadhvest J."/>
            <person name="Wilkins T.A."/>
        </authorList>
    </citation>
    <scope>NUCLEOTIDE SEQUENCE</scope>
    <source>
        <strain evidence="2">cv. AKA8401</strain>
    </source>
</reference>
<dbReference type="AlphaFoldDB" id="A0A0B0NX47"/>
<keyword evidence="2" id="KW-1185">Reference proteome</keyword>
<dbReference type="EMBL" id="KN404313">
    <property type="protein sequence ID" value="KHG15666.1"/>
    <property type="molecule type" value="Genomic_DNA"/>
</dbReference>